<organism evidence="2 3">
    <name type="scientific">Bacillus toyonensis</name>
    <dbReference type="NCBI Taxonomy" id="155322"/>
    <lineage>
        <taxon>Bacteria</taxon>
        <taxon>Bacillati</taxon>
        <taxon>Bacillota</taxon>
        <taxon>Bacilli</taxon>
        <taxon>Bacillales</taxon>
        <taxon>Bacillaceae</taxon>
        <taxon>Bacillus</taxon>
        <taxon>Bacillus cereus group</taxon>
    </lineage>
</organism>
<keyword evidence="1" id="KW-1133">Transmembrane helix</keyword>
<reference evidence="2 3" key="1">
    <citation type="submission" date="2017-09" db="EMBL/GenBank/DDBJ databases">
        <title>Large-scale bioinformatics analysis of Bacillus genomes uncovers conserved roles of natural products in bacterial physiology.</title>
        <authorList>
            <consortium name="Agbiome Team Llc"/>
            <person name="Bleich R.M."/>
            <person name="Grubbs K.J."/>
            <person name="Santa Maria K.C."/>
            <person name="Allen S.E."/>
            <person name="Farag S."/>
            <person name="Shank E.A."/>
            <person name="Bowers A."/>
        </authorList>
    </citation>
    <scope>NUCLEOTIDE SEQUENCE [LARGE SCALE GENOMIC DNA]</scope>
    <source>
        <strain evidence="2 3">AFS021349</strain>
    </source>
</reference>
<dbReference type="Proteomes" id="UP000220841">
    <property type="component" value="Unassembled WGS sequence"/>
</dbReference>
<evidence type="ECO:0000313" key="2">
    <source>
        <dbReference type="EMBL" id="PEQ03734.1"/>
    </source>
</evidence>
<keyword evidence="1" id="KW-0472">Membrane</keyword>
<evidence type="ECO:0008006" key="4">
    <source>
        <dbReference type="Google" id="ProtNLM"/>
    </source>
</evidence>
<protein>
    <recommendedName>
        <fullName evidence="4">Group-specific protein</fullName>
    </recommendedName>
</protein>
<evidence type="ECO:0000256" key="1">
    <source>
        <dbReference type="SAM" id="Phobius"/>
    </source>
</evidence>
<comment type="caution">
    <text evidence="2">The sequence shown here is derived from an EMBL/GenBank/DDBJ whole genome shotgun (WGS) entry which is preliminary data.</text>
</comment>
<dbReference type="AlphaFoldDB" id="A0A2A8HCW9"/>
<accession>A0A2A8HCW9</accession>
<proteinExistence type="predicted"/>
<keyword evidence="1" id="KW-0812">Transmembrane</keyword>
<evidence type="ECO:0000313" key="3">
    <source>
        <dbReference type="Proteomes" id="UP000220841"/>
    </source>
</evidence>
<dbReference type="EMBL" id="NUBY01000087">
    <property type="protein sequence ID" value="PEQ03734.1"/>
    <property type="molecule type" value="Genomic_DNA"/>
</dbReference>
<dbReference type="RefSeq" id="WP_098226879.1">
    <property type="nucleotide sequence ID" value="NZ_NUBY01000087.1"/>
</dbReference>
<feature type="transmembrane region" description="Helical" evidence="1">
    <location>
        <begin position="9"/>
        <end position="28"/>
    </location>
</feature>
<sequence>MINKTVKKVILFAGGLYITYLVGVVILAESIPYPTSQQLKAAEKVVERYVGENNGVEMINTSSSFTAEMFDRTIHIEGNSKENPEQVFRMDLDRVSNENEKITGKSINKICKSNDAGENFTCADAEKLK</sequence>
<gene>
    <name evidence="2" type="ORF">CN585_18050</name>
</gene>
<name>A0A2A8HCW9_9BACI</name>